<dbReference type="EMBL" id="UGNX01000001">
    <property type="protein sequence ID" value="STX35700.1"/>
    <property type="molecule type" value="Genomic_DNA"/>
</dbReference>
<dbReference type="OrthoDB" id="9058532at2"/>
<dbReference type="Proteomes" id="UP000255316">
    <property type="component" value="Unassembled WGS sequence"/>
</dbReference>
<gene>
    <name evidence="3" type="primary">frc</name>
    <name evidence="2" type="ORF">Lcin_2541</name>
    <name evidence="3" type="ORF">NCTC12438_02328</name>
</gene>
<dbReference type="InterPro" id="IPR050483">
    <property type="entry name" value="CoA-transferase_III_domain"/>
</dbReference>
<dbReference type="InterPro" id="IPR003673">
    <property type="entry name" value="CoA-Trfase_fam_III"/>
</dbReference>
<evidence type="ECO:0000256" key="1">
    <source>
        <dbReference type="ARBA" id="ARBA00022679"/>
    </source>
</evidence>
<keyword evidence="1 3" id="KW-0808">Transferase</keyword>
<dbReference type="Pfam" id="PF02515">
    <property type="entry name" value="CoA_transf_3"/>
    <property type="match status" value="1"/>
</dbReference>
<dbReference type="InterPro" id="IPR023606">
    <property type="entry name" value="CoA-Trfase_III_dom_1_sf"/>
</dbReference>
<dbReference type="STRING" id="28085.Lcin_2541"/>
<dbReference type="PANTHER" id="PTHR48207">
    <property type="entry name" value="SUCCINATE--HYDROXYMETHYLGLUTARATE COA-TRANSFERASE"/>
    <property type="match status" value="1"/>
</dbReference>
<evidence type="ECO:0000313" key="4">
    <source>
        <dbReference type="Proteomes" id="UP000054854"/>
    </source>
</evidence>
<dbReference type="AlphaFoldDB" id="A0A378ILA0"/>
<dbReference type="EMBL" id="LNXX01000043">
    <property type="protein sequence ID" value="KTC83169.1"/>
    <property type="molecule type" value="Genomic_DNA"/>
</dbReference>
<protein>
    <submittedName>
        <fullName evidence="3">Acyl-CoA transferase</fullName>
        <ecNumber evidence="3">2.8.3.16</ecNumber>
    </submittedName>
</protein>
<dbReference type="PANTHER" id="PTHR48207:SF3">
    <property type="entry name" value="SUCCINATE--HYDROXYMETHYLGLUTARATE COA-TRANSFERASE"/>
    <property type="match status" value="1"/>
</dbReference>
<accession>A0A378ILA0</accession>
<dbReference type="SUPFAM" id="SSF89796">
    <property type="entry name" value="CoA-transferase family III (CaiB/BaiF)"/>
    <property type="match status" value="1"/>
</dbReference>
<dbReference type="EC" id="2.8.3.16" evidence="3"/>
<keyword evidence="4" id="KW-1185">Reference proteome</keyword>
<reference evidence="2 4" key="1">
    <citation type="submission" date="2015-11" db="EMBL/GenBank/DDBJ databases">
        <title>Genomic analysis of 38 Legionella species identifies large and diverse effector repertoires.</title>
        <authorList>
            <person name="Burstein D."/>
            <person name="Amaro F."/>
            <person name="Zusman T."/>
            <person name="Lifshitz Z."/>
            <person name="Cohen O."/>
            <person name="Gilbert J.A."/>
            <person name="Pupko T."/>
            <person name="Shuman H.A."/>
            <person name="Segal G."/>
        </authorList>
    </citation>
    <scope>NUCLEOTIDE SEQUENCE [LARGE SCALE GENOMIC DNA]</scope>
    <source>
        <strain evidence="2 4">CDC#72-OH-14</strain>
    </source>
</reference>
<dbReference type="Gene3D" id="3.30.1540.10">
    <property type="entry name" value="formyl-coa transferase, domain 3"/>
    <property type="match status" value="1"/>
</dbReference>
<dbReference type="InterPro" id="IPR044855">
    <property type="entry name" value="CoA-Trfase_III_dom3_sf"/>
</dbReference>
<dbReference type="RefSeq" id="WP_058465667.1">
    <property type="nucleotide sequence ID" value="NZ_CAAAHQ010000003.1"/>
</dbReference>
<dbReference type="Proteomes" id="UP000054854">
    <property type="component" value="Unassembled WGS sequence"/>
</dbReference>
<organism evidence="3 5">
    <name type="scientific">Legionella cincinnatiensis</name>
    <dbReference type="NCBI Taxonomy" id="28085"/>
    <lineage>
        <taxon>Bacteria</taxon>
        <taxon>Pseudomonadati</taxon>
        <taxon>Pseudomonadota</taxon>
        <taxon>Gammaproteobacteria</taxon>
        <taxon>Legionellales</taxon>
        <taxon>Legionellaceae</taxon>
        <taxon>Legionella</taxon>
    </lineage>
</organism>
<reference evidence="3 5" key="2">
    <citation type="submission" date="2018-06" db="EMBL/GenBank/DDBJ databases">
        <authorList>
            <consortium name="Pathogen Informatics"/>
            <person name="Doyle S."/>
        </authorList>
    </citation>
    <scope>NUCLEOTIDE SEQUENCE [LARGE SCALE GENOMIC DNA]</scope>
    <source>
        <strain evidence="3 5">NCTC12438</strain>
    </source>
</reference>
<name>A0A378ILA0_9GAMM</name>
<evidence type="ECO:0000313" key="5">
    <source>
        <dbReference type="Proteomes" id="UP000255316"/>
    </source>
</evidence>
<proteinExistence type="predicted"/>
<dbReference type="GO" id="GO:0033608">
    <property type="term" value="F:formyl-CoA transferase activity"/>
    <property type="evidence" value="ECO:0007669"/>
    <property type="project" value="UniProtKB-EC"/>
</dbReference>
<sequence>MLKDLKVIDLSSVLAGPSVGTFFAELGASVVKIEHPIHKDITRTWKLPDEDSNSDISAYFASVNFGKEYLFLDLTKEEDHLCFLNLILEADILIMNFKKGDEIKLKLQDEHLLNINPRLIIGKINGYGEESDRVAYDLVLQGECGFMSMNGTCDSGPVKMPVALIDVLAAHHLKEAILLALYAREKSGKGKVVTVSLYDAAVSSLVNQASNYLMTGQIPQRIGSIHPNIAPYGELFRTADGAHIIFAIGSDRHFKKLCTVLGLKDLLEKDEFSNNQNRVKNRERLASLIVAQTEKLQSDKLLEILHREHIPAGKIMDLKEVFDNERAKALIREEYINNIPTARVASFIFK</sequence>
<evidence type="ECO:0000313" key="2">
    <source>
        <dbReference type="EMBL" id="KTC83169.1"/>
    </source>
</evidence>
<dbReference type="Gene3D" id="3.40.50.10540">
    <property type="entry name" value="Crotonobetainyl-coa:carnitine coa-transferase, domain 1"/>
    <property type="match status" value="1"/>
</dbReference>
<evidence type="ECO:0000313" key="3">
    <source>
        <dbReference type="EMBL" id="STX35700.1"/>
    </source>
</evidence>